<evidence type="ECO:0000313" key="2">
    <source>
        <dbReference type="Proteomes" id="UP000218263"/>
    </source>
</evidence>
<evidence type="ECO:0000313" key="1">
    <source>
        <dbReference type="EMBL" id="BAU52439.1"/>
    </source>
</evidence>
<organism evidence="1 2">
    <name type="scientific">Mucilaginibacter gotjawali</name>
    <dbReference type="NCBI Taxonomy" id="1550579"/>
    <lineage>
        <taxon>Bacteria</taxon>
        <taxon>Pseudomonadati</taxon>
        <taxon>Bacteroidota</taxon>
        <taxon>Sphingobacteriia</taxon>
        <taxon>Sphingobacteriales</taxon>
        <taxon>Sphingobacteriaceae</taxon>
        <taxon>Mucilaginibacter</taxon>
    </lineage>
</organism>
<protein>
    <submittedName>
        <fullName evidence="1">Uncharacterized protein</fullName>
    </submittedName>
</protein>
<reference evidence="1 2" key="1">
    <citation type="submission" date="2015-12" db="EMBL/GenBank/DDBJ databases">
        <title>Genome sequence of Mucilaginibacter gotjawali.</title>
        <authorList>
            <person name="Lee J.S."/>
            <person name="Lee K.C."/>
            <person name="Kim K.K."/>
            <person name="Lee B.W."/>
        </authorList>
    </citation>
    <scope>NUCLEOTIDE SEQUENCE [LARGE SCALE GENOMIC DNA]</scope>
    <source>
        <strain evidence="1 2">SA3-7</strain>
    </source>
</reference>
<dbReference type="Proteomes" id="UP000218263">
    <property type="component" value="Chromosome"/>
</dbReference>
<accession>A0A120MY26</accession>
<sequence>MTATTSRNYTLTDPIATITMKKLFSTIILCGLLFTAFAQKAFKPIHFTSYMQTQKSLDFNGDKDGPEQHVSGMIQVNAKDSLFTISVDTQVVLKLRILTIGDEFADGQYDKVVQLSCMDDAGKKYGIRIVRTKTSSYTYMKMYISPASTMIYQTYYCDYLKKLY</sequence>
<name>A0A120MY26_9SPHI</name>
<dbReference type="AlphaFoldDB" id="A0A120MY26"/>
<keyword evidence="2" id="KW-1185">Reference proteome</keyword>
<gene>
    <name evidence="1" type="ORF">MgSA37_00600</name>
</gene>
<dbReference type="EMBL" id="AP017313">
    <property type="protein sequence ID" value="BAU52439.1"/>
    <property type="molecule type" value="Genomic_DNA"/>
</dbReference>
<proteinExistence type="predicted"/>
<dbReference type="KEGG" id="mgot:MgSA37_00600"/>